<keyword evidence="1" id="KW-0862">Zinc</keyword>
<sequence>MQDTASVLALAPDEASVKAARGLVAPAKWPLLGADAAAVWGECQGSGSKPYQTQVDLSGPAFRCTCPSRKFPCKHGLALLLLRVADPGRFQPTRPAWVDEWLTSREQKEKKKEEREERKAHAPSAEPASASPREIQRWERIDGAAQELQRWMADQLAQGLGSLGAGSLEGWRTMAARMVDGQAPGLGQRLLEAAERVRQGADWPEQVMRRLGLLQLACDGVQRRASLPEAVQADLREVVGWPVDKDSVVAHGDAVDDTWSVLGVVQEQREPKLIERRVWLHGQQSQRRALLLDHSYGGRGFEQAWEPGSSARATLHFFPGAAGLRARCSESERLGAATWPNATLGQEWDEIARRLAASPWTTMHPLVLRNATLERTATGWRCVVQGQDLPVRTEENFGWQLLATSGGHPVHLAGEWDGEAFFPMSAWRDDQTAPGGSAHPHE</sequence>
<keyword evidence="5" id="KW-1185">Reference proteome</keyword>
<proteinExistence type="predicted"/>
<evidence type="ECO:0000256" key="2">
    <source>
        <dbReference type="SAM" id="MobiDB-lite"/>
    </source>
</evidence>
<evidence type="ECO:0000313" key="4">
    <source>
        <dbReference type="EMBL" id="MFC3682515.1"/>
    </source>
</evidence>
<evidence type="ECO:0000313" key="5">
    <source>
        <dbReference type="Proteomes" id="UP001595729"/>
    </source>
</evidence>
<dbReference type="PROSITE" id="PS50966">
    <property type="entry name" value="ZF_SWIM"/>
    <property type="match status" value="1"/>
</dbReference>
<dbReference type="RefSeq" id="WP_382170527.1">
    <property type="nucleotide sequence ID" value="NZ_JBHRXX010000001.1"/>
</dbReference>
<evidence type="ECO:0000256" key="1">
    <source>
        <dbReference type="PROSITE-ProRule" id="PRU00325"/>
    </source>
</evidence>
<keyword evidence="1" id="KW-0479">Metal-binding</keyword>
<name>A0ABV7VYN2_9BURK</name>
<feature type="region of interest" description="Disordered" evidence="2">
    <location>
        <begin position="106"/>
        <end position="136"/>
    </location>
</feature>
<protein>
    <submittedName>
        <fullName evidence="4">SWIM zinc finger family protein</fullName>
    </submittedName>
</protein>
<gene>
    <name evidence="4" type="ORF">ACFOPI_02850</name>
</gene>
<comment type="caution">
    <text evidence="4">The sequence shown here is derived from an EMBL/GenBank/DDBJ whole genome shotgun (WGS) entry which is preliminary data.</text>
</comment>
<dbReference type="Proteomes" id="UP001595729">
    <property type="component" value="Unassembled WGS sequence"/>
</dbReference>
<feature type="domain" description="SWIM-type" evidence="3">
    <location>
        <begin position="51"/>
        <end position="84"/>
    </location>
</feature>
<feature type="compositionally biased region" description="Low complexity" evidence="2">
    <location>
        <begin position="122"/>
        <end position="132"/>
    </location>
</feature>
<dbReference type="EMBL" id="JBHRXX010000001">
    <property type="protein sequence ID" value="MFC3682515.1"/>
    <property type="molecule type" value="Genomic_DNA"/>
</dbReference>
<accession>A0ABV7VYN2</accession>
<feature type="compositionally biased region" description="Basic and acidic residues" evidence="2">
    <location>
        <begin position="106"/>
        <end position="120"/>
    </location>
</feature>
<evidence type="ECO:0000259" key="3">
    <source>
        <dbReference type="PROSITE" id="PS50966"/>
    </source>
</evidence>
<dbReference type="Pfam" id="PF04434">
    <property type="entry name" value="SWIM"/>
    <property type="match status" value="1"/>
</dbReference>
<organism evidence="4 5">
    <name type="scientific">Hydrogenophaga luteola</name>
    <dbReference type="NCBI Taxonomy" id="1591122"/>
    <lineage>
        <taxon>Bacteria</taxon>
        <taxon>Pseudomonadati</taxon>
        <taxon>Pseudomonadota</taxon>
        <taxon>Betaproteobacteria</taxon>
        <taxon>Burkholderiales</taxon>
        <taxon>Comamonadaceae</taxon>
        <taxon>Hydrogenophaga</taxon>
    </lineage>
</organism>
<keyword evidence="1" id="KW-0863">Zinc-finger</keyword>
<reference evidence="5" key="1">
    <citation type="journal article" date="2019" name="Int. J. Syst. Evol. Microbiol.">
        <title>The Global Catalogue of Microorganisms (GCM) 10K type strain sequencing project: providing services to taxonomists for standard genome sequencing and annotation.</title>
        <authorList>
            <consortium name="The Broad Institute Genomics Platform"/>
            <consortium name="The Broad Institute Genome Sequencing Center for Infectious Disease"/>
            <person name="Wu L."/>
            <person name="Ma J."/>
        </authorList>
    </citation>
    <scope>NUCLEOTIDE SEQUENCE [LARGE SCALE GENOMIC DNA]</scope>
    <source>
        <strain evidence="5">KCTC 42501</strain>
    </source>
</reference>
<dbReference type="InterPro" id="IPR007527">
    <property type="entry name" value="Znf_SWIM"/>
</dbReference>